<protein>
    <submittedName>
        <fullName evidence="1">Uncharacterized protein</fullName>
    </submittedName>
</protein>
<dbReference type="RefSeq" id="WP_153164957.1">
    <property type="nucleotide sequence ID" value="NZ_SRYW01000003.1"/>
</dbReference>
<comment type="caution">
    <text evidence="1">The sequence shown here is derived from an EMBL/GenBank/DDBJ whole genome shotgun (WGS) entry which is preliminary data.</text>
</comment>
<evidence type="ECO:0000313" key="1">
    <source>
        <dbReference type="EMBL" id="TGY35776.1"/>
    </source>
</evidence>
<name>A0A4S2D3J4_STEMA</name>
<evidence type="ECO:0000313" key="2">
    <source>
        <dbReference type="Proteomes" id="UP000306631"/>
    </source>
</evidence>
<dbReference type="Proteomes" id="UP000306631">
    <property type="component" value="Unassembled WGS sequence"/>
</dbReference>
<gene>
    <name evidence="1" type="ORF">E5352_03930</name>
</gene>
<sequence length="276" mass="29741">MNAAIEQSRFPWHSRAGEGVAAGVMLAVLLSLTGCGQPDDVGPPVRLHEVASIEITFVQGPFEDVEEVHRLQQGAGHRVFERTSEVTWRGGPATVTTGTVPPQRVAEVLRAAAAPVWSRQRAVDMAARRLRPDALIEDVVPRDMASPGCSAADLRKRMGAALGGDALRAQLLAYYSDAYGWTDDAPSLRMTIRYDDGTASVVQSTSQKVRMLPWQMGGPSDTPRLNWSVPLTEAIARVLPPASAAAERLESTSYRHMTSRLLLAAQAECAAGHQPP</sequence>
<proteinExistence type="predicted"/>
<reference evidence="1 2" key="1">
    <citation type="submission" date="2019-04" db="EMBL/GenBank/DDBJ databases">
        <title>Microbes associate with the intestines of laboratory mice.</title>
        <authorList>
            <person name="Navarre W."/>
            <person name="Wong E."/>
            <person name="Huang K."/>
            <person name="Tropini C."/>
            <person name="Ng K."/>
            <person name="Yu B."/>
        </authorList>
    </citation>
    <scope>NUCLEOTIDE SEQUENCE [LARGE SCALE GENOMIC DNA]</scope>
    <source>
        <strain evidence="1 2">NM62_B4-13</strain>
    </source>
</reference>
<accession>A0A4S2D3J4</accession>
<organism evidence="1 2">
    <name type="scientific">Stenotrophomonas maltophilia</name>
    <name type="common">Pseudomonas maltophilia</name>
    <name type="synonym">Xanthomonas maltophilia</name>
    <dbReference type="NCBI Taxonomy" id="40324"/>
    <lineage>
        <taxon>Bacteria</taxon>
        <taxon>Pseudomonadati</taxon>
        <taxon>Pseudomonadota</taxon>
        <taxon>Gammaproteobacteria</taxon>
        <taxon>Lysobacterales</taxon>
        <taxon>Lysobacteraceae</taxon>
        <taxon>Stenotrophomonas</taxon>
        <taxon>Stenotrophomonas maltophilia group</taxon>
    </lineage>
</organism>
<dbReference type="EMBL" id="SRYW01000003">
    <property type="protein sequence ID" value="TGY35776.1"/>
    <property type="molecule type" value="Genomic_DNA"/>
</dbReference>
<dbReference type="AlphaFoldDB" id="A0A4S2D3J4"/>